<evidence type="ECO:0000256" key="1">
    <source>
        <dbReference type="SAM" id="MobiDB-lite"/>
    </source>
</evidence>
<protein>
    <submittedName>
        <fullName evidence="2">Uncharacterized protein</fullName>
    </submittedName>
</protein>
<dbReference type="STRING" id="49451.A0A1J6J2W5"/>
<evidence type="ECO:0000313" key="2">
    <source>
        <dbReference type="EMBL" id="OIT07064.1"/>
    </source>
</evidence>
<accession>A0A1J6J2W5</accession>
<reference evidence="2" key="1">
    <citation type="submission" date="2016-11" db="EMBL/GenBank/DDBJ databases">
        <title>The genome of Nicotiana attenuata.</title>
        <authorList>
            <person name="Xu S."/>
            <person name="Brockmoeller T."/>
            <person name="Gaquerel E."/>
            <person name="Navarro A."/>
            <person name="Kuhl H."/>
            <person name="Gase K."/>
            <person name="Ling Z."/>
            <person name="Zhou W."/>
            <person name="Kreitzer C."/>
            <person name="Stanke M."/>
            <person name="Tang H."/>
            <person name="Lyons E."/>
            <person name="Pandey P."/>
            <person name="Pandey S.P."/>
            <person name="Timmermann B."/>
            <person name="Baldwin I.T."/>
        </authorList>
    </citation>
    <scope>NUCLEOTIDE SEQUENCE [LARGE SCALE GENOMIC DNA]</scope>
    <source>
        <strain evidence="2">UT</strain>
    </source>
</reference>
<gene>
    <name evidence="2" type="ORF">A4A49_54063</name>
</gene>
<dbReference type="EMBL" id="MJEQ01037183">
    <property type="protein sequence ID" value="OIT07064.1"/>
    <property type="molecule type" value="Genomic_DNA"/>
</dbReference>
<proteinExistence type="predicted"/>
<organism evidence="2 3">
    <name type="scientific">Nicotiana attenuata</name>
    <name type="common">Coyote tobacco</name>
    <dbReference type="NCBI Taxonomy" id="49451"/>
    <lineage>
        <taxon>Eukaryota</taxon>
        <taxon>Viridiplantae</taxon>
        <taxon>Streptophyta</taxon>
        <taxon>Embryophyta</taxon>
        <taxon>Tracheophyta</taxon>
        <taxon>Spermatophyta</taxon>
        <taxon>Magnoliopsida</taxon>
        <taxon>eudicotyledons</taxon>
        <taxon>Gunneridae</taxon>
        <taxon>Pentapetalae</taxon>
        <taxon>asterids</taxon>
        <taxon>lamiids</taxon>
        <taxon>Solanales</taxon>
        <taxon>Solanaceae</taxon>
        <taxon>Nicotianoideae</taxon>
        <taxon>Nicotianeae</taxon>
        <taxon>Nicotiana</taxon>
    </lineage>
</organism>
<comment type="caution">
    <text evidence="2">The sequence shown here is derived from an EMBL/GenBank/DDBJ whole genome shotgun (WGS) entry which is preliminary data.</text>
</comment>
<evidence type="ECO:0000313" key="3">
    <source>
        <dbReference type="Proteomes" id="UP000187609"/>
    </source>
</evidence>
<dbReference type="AlphaFoldDB" id="A0A1J6J2W5"/>
<dbReference type="Proteomes" id="UP000187609">
    <property type="component" value="Unassembled WGS sequence"/>
</dbReference>
<name>A0A1J6J2W5_NICAT</name>
<keyword evidence="3" id="KW-1185">Reference proteome</keyword>
<sequence>MKENRSVAEAVECDPSSPNGTGISSAIGHLYPDPDSVQSVPGSTLASPALLQFAKSRKLSVECSDPRKYVRQHRVE</sequence>
<dbReference type="Gramene" id="OIT07064">
    <property type="protein sequence ID" value="OIT07064"/>
    <property type="gene ID" value="A4A49_54063"/>
</dbReference>
<feature type="region of interest" description="Disordered" evidence="1">
    <location>
        <begin position="1"/>
        <end position="43"/>
    </location>
</feature>